<feature type="transmembrane region" description="Helical" evidence="6">
    <location>
        <begin position="425"/>
        <end position="446"/>
    </location>
</feature>
<evidence type="ECO:0000259" key="8">
    <source>
        <dbReference type="Pfam" id="PF03772"/>
    </source>
</evidence>
<keyword evidence="5 6" id="KW-0472">Membrane</keyword>
<keyword evidence="3 6" id="KW-0812">Transmembrane</keyword>
<reference evidence="10 11" key="1">
    <citation type="journal article" date="2013" name="Antonie Van Leeuwenhoek">
        <title>Echinimonas agarilytica gen. nov., sp. nov., a new gammaproteobacterium isolated from the sea urchin Strongylocentrotus intermedius.</title>
        <authorList>
            <person name="Nedashkovskaya O.I."/>
            <person name="Stenkova A.M."/>
            <person name="Zhukova N.V."/>
            <person name="Van Trappen S."/>
            <person name="Lee J.S."/>
            <person name="Kim S.B."/>
        </authorList>
    </citation>
    <scope>NUCLEOTIDE SEQUENCE [LARGE SCALE GENOMIC DNA]</scope>
    <source>
        <strain evidence="10 11">KMM 6351</strain>
    </source>
</reference>
<comment type="subcellular location">
    <subcellularLocation>
        <location evidence="1">Cell membrane</location>
        <topology evidence="1">Multi-pass membrane protein</topology>
    </subcellularLocation>
</comment>
<evidence type="ECO:0000256" key="1">
    <source>
        <dbReference type="ARBA" id="ARBA00004651"/>
    </source>
</evidence>
<dbReference type="InterPro" id="IPR004477">
    <property type="entry name" value="ComEC_N"/>
</dbReference>
<feature type="transmembrane region" description="Helical" evidence="6">
    <location>
        <begin position="388"/>
        <end position="405"/>
    </location>
</feature>
<feature type="transmembrane region" description="Helical" evidence="6">
    <location>
        <begin position="453"/>
        <end position="471"/>
    </location>
</feature>
<dbReference type="PANTHER" id="PTHR30619:SF7">
    <property type="entry name" value="BETA-LACTAMASE DOMAIN PROTEIN"/>
    <property type="match status" value="1"/>
</dbReference>
<feature type="domain" description="ComEC/Rec2-related protein" evidence="8">
    <location>
        <begin position="179"/>
        <end position="450"/>
    </location>
</feature>
<evidence type="ECO:0000256" key="6">
    <source>
        <dbReference type="SAM" id="Phobius"/>
    </source>
</evidence>
<dbReference type="NCBIfam" id="TIGR00361">
    <property type="entry name" value="ComEC_Rec2"/>
    <property type="match status" value="1"/>
</dbReference>
<evidence type="ECO:0000259" key="9">
    <source>
        <dbReference type="Pfam" id="PF13567"/>
    </source>
</evidence>
<evidence type="ECO:0000259" key="7">
    <source>
        <dbReference type="Pfam" id="PF00753"/>
    </source>
</evidence>
<evidence type="ECO:0000256" key="4">
    <source>
        <dbReference type="ARBA" id="ARBA00022989"/>
    </source>
</evidence>
<dbReference type="AlphaFoldDB" id="A0AA42B7N5"/>
<dbReference type="InterPro" id="IPR001279">
    <property type="entry name" value="Metallo-B-lactamas"/>
</dbReference>
<dbReference type="EMBL" id="JAMQGP010000003">
    <property type="protein sequence ID" value="MCM2679942.1"/>
    <property type="molecule type" value="Genomic_DNA"/>
</dbReference>
<proteinExistence type="predicted"/>
<dbReference type="Pfam" id="PF03772">
    <property type="entry name" value="Competence"/>
    <property type="match status" value="1"/>
</dbReference>
<dbReference type="Gene3D" id="3.60.15.10">
    <property type="entry name" value="Ribonuclease Z/Hydroxyacylglutathione hydrolase-like"/>
    <property type="match status" value="1"/>
</dbReference>
<accession>A0AA42B7N5</accession>
<feature type="domain" description="Metallo-beta-lactamase" evidence="7">
    <location>
        <begin position="484"/>
        <end position="559"/>
    </location>
</feature>
<dbReference type="NCBIfam" id="TIGR00360">
    <property type="entry name" value="ComEC_N-term"/>
    <property type="match status" value="1"/>
</dbReference>
<dbReference type="InterPro" id="IPR025405">
    <property type="entry name" value="DUF4131"/>
</dbReference>
<protein>
    <submittedName>
        <fullName evidence="10">DNA internalization-related competence protein ComEC/Rec2</fullName>
    </submittedName>
</protein>
<dbReference type="InterPro" id="IPR035681">
    <property type="entry name" value="ComA-like_MBL"/>
</dbReference>
<evidence type="ECO:0000313" key="11">
    <source>
        <dbReference type="Proteomes" id="UP001165393"/>
    </source>
</evidence>
<name>A0AA42B7N5_9GAMM</name>
<keyword evidence="4 6" id="KW-1133">Transmembrane helix</keyword>
<feature type="transmembrane region" description="Helical" evidence="6">
    <location>
        <begin position="339"/>
        <end position="357"/>
    </location>
</feature>
<feature type="transmembrane region" description="Helical" evidence="6">
    <location>
        <begin position="288"/>
        <end position="305"/>
    </location>
</feature>
<keyword evidence="11" id="KW-1185">Reference proteome</keyword>
<dbReference type="InterPro" id="IPR036866">
    <property type="entry name" value="RibonucZ/Hydroxyglut_hydro"/>
</dbReference>
<feature type="transmembrane region" description="Helical" evidence="6">
    <location>
        <begin position="264"/>
        <end position="281"/>
    </location>
</feature>
<evidence type="ECO:0000313" key="10">
    <source>
        <dbReference type="EMBL" id="MCM2679942.1"/>
    </source>
</evidence>
<dbReference type="GO" id="GO:0005886">
    <property type="term" value="C:plasma membrane"/>
    <property type="evidence" value="ECO:0007669"/>
    <property type="project" value="UniProtKB-SubCell"/>
</dbReference>
<dbReference type="Pfam" id="PF13567">
    <property type="entry name" value="DUF4131"/>
    <property type="match status" value="1"/>
</dbReference>
<feature type="transmembrane region" description="Helical" evidence="6">
    <location>
        <begin position="237"/>
        <end position="258"/>
    </location>
</feature>
<feature type="transmembrane region" description="Helical" evidence="6">
    <location>
        <begin position="311"/>
        <end position="327"/>
    </location>
</feature>
<dbReference type="GO" id="GO:0030420">
    <property type="term" value="P:establishment of competence for transformation"/>
    <property type="evidence" value="ECO:0007669"/>
    <property type="project" value="InterPro"/>
</dbReference>
<dbReference type="InterPro" id="IPR004797">
    <property type="entry name" value="Competence_ComEC/Rec2"/>
</dbReference>
<dbReference type="Pfam" id="PF00753">
    <property type="entry name" value="Lactamase_B"/>
    <property type="match status" value="1"/>
</dbReference>
<dbReference type="RefSeq" id="WP_251261352.1">
    <property type="nucleotide sequence ID" value="NZ_JAMQGP010000003.1"/>
</dbReference>
<sequence>MPTESEIILCAAVACICLFRKRIRFLSAVFLGIVIIGFHGHTYQNAVTEIDSRLSPLSITLVSVKRGGEHQSTRVIATVEGLPSRYRIRLNWKDTLAPPHMGQSWQVVAKTKPPHDLSNPGGFNYRRYLLSNNIVASGYVTSATLRHDREHRESFVTSNLRTVKYALEQHSSSALMLAMALGDRSEMTPQLWQTLANTGTAHLMAISGLHLGILFTLVVFVLRGLVSVGRYLGWIRYARPTVFVWWLALAVCAVYTVVTGMAVPTVRALLFAGVVTTMLQLHIRIRPFRLVLLVAAALLIIAPNMAYSTSFWLSFSAVNAVFVGIWVSQSCGWRRWRALVCVQCAVVVCLLPIQLGVFGQQSLLAPLINLVAIPWISLSILPMIFAGAVLSLFLPIIGYWCFFAADWQLDMLMVGLTYMGALEWQILYSDVIGAWMLFCVGLLVVMSMMVSKAHTIGAMVLLVAVLGGQYFRNFQTAFTVEFIDVGQGQSVLVREGFDVVLYDVGAAFKSGFNMADQAVIPYLRNIGVSTIDSLILSHSDNDHAGSEAHLRKVYPVAERWQSWPSSDSGKLCKPPLTIATERLHGYFLSPSVIGDSDNDNSCVLKIESSDTQVLLTGDISRKQEKNLMQQWPREVLEADVMSVPHHGSGTSSSVSFIQRVNPQIAVVSSGHRNRWRFPRAEVSRRYQNHAVELLNTAQLGLVKLQWNEDRWNSEGYCDLTWPVWYRCADPMQDHD</sequence>
<feature type="transmembrane region" description="Helical" evidence="6">
    <location>
        <begin position="203"/>
        <end position="225"/>
    </location>
</feature>
<dbReference type="CDD" id="cd07731">
    <property type="entry name" value="ComA-like_MBL-fold"/>
    <property type="match status" value="1"/>
</dbReference>
<evidence type="ECO:0000256" key="3">
    <source>
        <dbReference type="ARBA" id="ARBA00022692"/>
    </source>
</evidence>
<evidence type="ECO:0000256" key="5">
    <source>
        <dbReference type="ARBA" id="ARBA00023136"/>
    </source>
</evidence>
<dbReference type="Proteomes" id="UP001165393">
    <property type="component" value="Unassembled WGS sequence"/>
</dbReference>
<feature type="transmembrane region" description="Helical" evidence="6">
    <location>
        <begin position="363"/>
        <end position="381"/>
    </location>
</feature>
<comment type="caution">
    <text evidence="10">The sequence shown here is derived from an EMBL/GenBank/DDBJ whole genome shotgun (WGS) entry which is preliminary data.</text>
</comment>
<evidence type="ECO:0000256" key="2">
    <source>
        <dbReference type="ARBA" id="ARBA00022475"/>
    </source>
</evidence>
<dbReference type="SUPFAM" id="SSF56281">
    <property type="entry name" value="Metallo-hydrolase/oxidoreductase"/>
    <property type="match status" value="1"/>
</dbReference>
<dbReference type="InterPro" id="IPR052159">
    <property type="entry name" value="Competence_DNA_uptake"/>
</dbReference>
<keyword evidence="2" id="KW-1003">Cell membrane</keyword>
<feature type="transmembrane region" description="Helical" evidence="6">
    <location>
        <begin position="25"/>
        <end position="43"/>
    </location>
</feature>
<gene>
    <name evidence="10" type="ORF">NAF29_09720</name>
</gene>
<dbReference type="PANTHER" id="PTHR30619">
    <property type="entry name" value="DNA INTERNALIZATION/COMPETENCE PROTEIN COMEC/REC2"/>
    <property type="match status" value="1"/>
</dbReference>
<feature type="domain" description="DUF4131" evidence="9">
    <location>
        <begin position="9"/>
        <end position="144"/>
    </location>
</feature>
<organism evidence="10 11">
    <name type="scientific">Echinimonas agarilytica</name>
    <dbReference type="NCBI Taxonomy" id="1215918"/>
    <lineage>
        <taxon>Bacteria</taxon>
        <taxon>Pseudomonadati</taxon>
        <taxon>Pseudomonadota</taxon>
        <taxon>Gammaproteobacteria</taxon>
        <taxon>Alteromonadales</taxon>
        <taxon>Echinimonadaceae</taxon>
        <taxon>Echinimonas</taxon>
    </lineage>
</organism>